<evidence type="ECO:0000313" key="3">
    <source>
        <dbReference type="Proteomes" id="UP001293718"/>
    </source>
</evidence>
<dbReference type="Proteomes" id="UP001293718">
    <property type="component" value="Unassembled WGS sequence"/>
</dbReference>
<evidence type="ECO:0000313" key="2">
    <source>
        <dbReference type="EMBL" id="MDZ5461495.1"/>
    </source>
</evidence>
<name>A0ABU5IRG9_9BURK</name>
<organism evidence="2 3">
    <name type="scientific">Azohydromonas lata</name>
    <dbReference type="NCBI Taxonomy" id="45677"/>
    <lineage>
        <taxon>Bacteria</taxon>
        <taxon>Pseudomonadati</taxon>
        <taxon>Pseudomonadota</taxon>
        <taxon>Betaproteobacteria</taxon>
        <taxon>Burkholderiales</taxon>
        <taxon>Sphaerotilaceae</taxon>
        <taxon>Azohydromonas</taxon>
    </lineage>
</organism>
<feature type="chain" id="PRO_5047416189" evidence="1">
    <location>
        <begin position="36"/>
        <end position="118"/>
    </location>
</feature>
<keyword evidence="3" id="KW-1185">Reference proteome</keyword>
<reference evidence="2 3" key="1">
    <citation type="submission" date="2023-11" db="EMBL/GenBank/DDBJ databases">
        <title>Draft genome of Azohydromonas lata strain H1 (DSM1123), a polyhydroxyalkanoate producer.</title>
        <authorList>
            <person name="Traversa D."/>
            <person name="D'Addabbo P."/>
            <person name="Pazzani C."/>
            <person name="Manzari C."/>
            <person name="Chiara M."/>
            <person name="Scrascia M."/>
        </authorList>
    </citation>
    <scope>NUCLEOTIDE SEQUENCE [LARGE SCALE GENOMIC DNA]</scope>
    <source>
        <strain evidence="2 3">H1</strain>
    </source>
</reference>
<keyword evidence="1" id="KW-0732">Signal</keyword>
<evidence type="ECO:0000256" key="1">
    <source>
        <dbReference type="SAM" id="SignalP"/>
    </source>
</evidence>
<sequence>MSNRSDPRAGRWAGAWPALAALGLLGALLAPPAHAGRVDVDRQAVPPRPAAEAPPAGYQLRCWQYGQLLFEQRNVELDGESLDGLKLRGTDRKRRPVILTDTGNATCLIRSDVAPGRR</sequence>
<feature type="signal peptide" evidence="1">
    <location>
        <begin position="1"/>
        <end position="35"/>
    </location>
</feature>
<comment type="caution">
    <text evidence="2">The sequence shown here is derived from an EMBL/GenBank/DDBJ whole genome shotgun (WGS) entry which is preliminary data.</text>
</comment>
<protein>
    <submittedName>
        <fullName evidence="2">Uncharacterized protein</fullName>
    </submittedName>
</protein>
<dbReference type="RefSeq" id="WP_066330932.1">
    <property type="nucleotide sequence ID" value="NZ_JAXOJX010000119.1"/>
</dbReference>
<proteinExistence type="predicted"/>
<dbReference type="EMBL" id="JAXOJX010000119">
    <property type="protein sequence ID" value="MDZ5461495.1"/>
    <property type="molecule type" value="Genomic_DNA"/>
</dbReference>
<accession>A0ABU5IRG9</accession>
<gene>
    <name evidence="2" type="ORF">SM757_33450</name>
</gene>